<accession>A0A926VLY1</accession>
<proteinExistence type="predicted"/>
<organism evidence="1 2">
    <name type="scientific">Aerosakkonema funiforme FACHB-1375</name>
    <dbReference type="NCBI Taxonomy" id="2949571"/>
    <lineage>
        <taxon>Bacteria</taxon>
        <taxon>Bacillati</taxon>
        <taxon>Cyanobacteriota</taxon>
        <taxon>Cyanophyceae</taxon>
        <taxon>Oscillatoriophycideae</taxon>
        <taxon>Aerosakkonematales</taxon>
        <taxon>Aerosakkonemataceae</taxon>
        <taxon>Aerosakkonema</taxon>
    </lineage>
</organism>
<reference evidence="1" key="2">
    <citation type="submission" date="2020-08" db="EMBL/GenBank/DDBJ databases">
        <authorList>
            <person name="Chen M."/>
            <person name="Teng W."/>
            <person name="Zhao L."/>
            <person name="Hu C."/>
            <person name="Zhou Y."/>
            <person name="Han B."/>
            <person name="Song L."/>
            <person name="Shu W."/>
        </authorList>
    </citation>
    <scope>NUCLEOTIDE SEQUENCE</scope>
    <source>
        <strain evidence="1">FACHB-1375</strain>
    </source>
</reference>
<dbReference type="AlphaFoldDB" id="A0A926VLY1"/>
<name>A0A926VLY1_9CYAN</name>
<dbReference type="SUPFAM" id="SSF52540">
    <property type="entry name" value="P-loop containing nucleoside triphosphate hydrolases"/>
    <property type="match status" value="1"/>
</dbReference>
<gene>
    <name evidence="1" type="ORF">H6G03_35805</name>
</gene>
<dbReference type="CDD" id="cd00882">
    <property type="entry name" value="Ras_like_GTPase"/>
    <property type="match status" value="1"/>
</dbReference>
<protein>
    <submittedName>
        <fullName evidence="1">GTPase domain-containing protein</fullName>
    </submittedName>
</protein>
<keyword evidence="2" id="KW-1185">Reference proteome</keyword>
<dbReference type="EMBL" id="JACJPW010000197">
    <property type="protein sequence ID" value="MBD2186362.1"/>
    <property type="molecule type" value="Genomic_DNA"/>
</dbReference>
<dbReference type="RefSeq" id="WP_190475626.1">
    <property type="nucleotide sequence ID" value="NZ_JACJPW010000197.1"/>
</dbReference>
<evidence type="ECO:0000313" key="2">
    <source>
        <dbReference type="Proteomes" id="UP000641646"/>
    </source>
</evidence>
<dbReference type="InterPro" id="IPR027417">
    <property type="entry name" value="P-loop_NTPase"/>
</dbReference>
<dbReference type="Proteomes" id="UP000641646">
    <property type="component" value="Unassembled WGS sequence"/>
</dbReference>
<comment type="caution">
    <text evidence="1">The sequence shown here is derived from an EMBL/GenBank/DDBJ whole genome shotgun (WGS) entry which is preliminary data.</text>
</comment>
<evidence type="ECO:0000313" key="1">
    <source>
        <dbReference type="EMBL" id="MBD2186362.1"/>
    </source>
</evidence>
<dbReference type="Gene3D" id="3.40.50.300">
    <property type="entry name" value="P-loop containing nucleotide triphosphate hydrolases"/>
    <property type="match status" value="1"/>
</dbReference>
<sequence length="191" mass="22197">MSVVVIGDRQVGKTSMVIALHDPGTKHVKVLTDLKKYYDPDTGLIAGTSRKEEETLLVEVKLPGGEREIQVRWIDTPGEAWEKSKEWQETKLAAWQGIQTEVRKSQAVLLLLPPQRITTEEELRRPDAWTNNLASWLQFFNQNCATVQHILISIHKADLFCDFQAEAKRWRYEQSKGMRWIEYNRDLQHIN</sequence>
<reference evidence="1" key="1">
    <citation type="journal article" date="2015" name="ISME J.">
        <title>Draft Genome Sequence of Streptomyces incarnatus NRRL8089, which Produces the Nucleoside Antibiotic Sinefungin.</title>
        <authorList>
            <person name="Oshima K."/>
            <person name="Hattori M."/>
            <person name="Shimizu H."/>
            <person name="Fukuda K."/>
            <person name="Nemoto M."/>
            <person name="Inagaki K."/>
            <person name="Tamura T."/>
        </authorList>
    </citation>
    <scope>NUCLEOTIDE SEQUENCE</scope>
    <source>
        <strain evidence="1">FACHB-1375</strain>
    </source>
</reference>